<evidence type="ECO:0000313" key="2">
    <source>
        <dbReference type="Proteomes" id="UP000706891"/>
    </source>
</evidence>
<accession>A0A938WSQ0</accession>
<protein>
    <submittedName>
        <fullName evidence="1">Uncharacterized protein</fullName>
    </submittedName>
</protein>
<name>A0A938WSQ0_9BACT</name>
<reference evidence="1" key="1">
    <citation type="submission" date="2020-08" db="EMBL/GenBank/DDBJ databases">
        <authorList>
            <person name="Cejkova D."/>
            <person name="Kubasova T."/>
            <person name="Jahodarova E."/>
            <person name="Rychlik I."/>
        </authorList>
    </citation>
    <scope>NUCLEOTIDE SEQUENCE</scope>
    <source>
        <strain evidence="1">An824</strain>
    </source>
</reference>
<sequence length="355" mass="38983">MALKSSDIYYKRILLPLLLLFMTIGKAPIAASNNPGSNGICMPSALNGNEENNVIPPNDSVTVRFKVAGFKVLPNDVSAFITPVKDLNDEACALVKVVASHDFAFSSPLGIVKRKDKVGEIWLYMPRGTRQITIKHPQWGVLRNYRLPYPLESHVTYEMAISEPEPSTVLERDTIILTKTIIDTVAVKKTKPRLPLAIHTLFTASLYENGPSWGLMVAIMRRHGIFVHATTDFKSTGDTRMTCDEAGYITDRGTIPYYTGETRHSNWAVTAGAIHKIWRTLCLFEGVGYGKSNTTWQLADSEGGGYAFNKDLSHKGVAGEIGLMVSFAKISISASAMTIAGKMWQGCIGVGIKIR</sequence>
<dbReference type="Proteomes" id="UP000706891">
    <property type="component" value="Unassembled WGS sequence"/>
</dbReference>
<dbReference type="AlphaFoldDB" id="A0A938WSQ0"/>
<dbReference type="RefSeq" id="WP_205104299.1">
    <property type="nucleotide sequence ID" value="NZ_JACJJG010000025.1"/>
</dbReference>
<keyword evidence="2" id="KW-1185">Reference proteome</keyword>
<reference evidence="1" key="2">
    <citation type="journal article" date="2021" name="Sci. Rep.">
        <title>The distribution of antibiotic resistance genes in chicken gut microbiota commensals.</title>
        <authorList>
            <person name="Juricova H."/>
            <person name="Matiasovicova J."/>
            <person name="Kubasova T."/>
            <person name="Cejkova D."/>
            <person name="Rychlik I."/>
        </authorList>
    </citation>
    <scope>NUCLEOTIDE SEQUENCE</scope>
    <source>
        <strain evidence="1">An824</strain>
    </source>
</reference>
<organism evidence="1 2">
    <name type="scientific">Marseilla massiliensis</name>
    <dbReference type="NCBI Taxonomy" id="1841864"/>
    <lineage>
        <taxon>Bacteria</taxon>
        <taxon>Pseudomonadati</taxon>
        <taxon>Bacteroidota</taxon>
        <taxon>Bacteroidia</taxon>
        <taxon>Bacteroidales</taxon>
        <taxon>Prevotellaceae</taxon>
        <taxon>Marseilla</taxon>
    </lineage>
</organism>
<evidence type="ECO:0000313" key="1">
    <source>
        <dbReference type="EMBL" id="MBM6673538.1"/>
    </source>
</evidence>
<gene>
    <name evidence="1" type="ORF">H6A34_06580</name>
</gene>
<proteinExistence type="predicted"/>
<dbReference type="EMBL" id="JACJJG010000025">
    <property type="protein sequence ID" value="MBM6673538.1"/>
    <property type="molecule type" value="Genomic_DNA"/>
</dbReference>
<comment type="caution">
    <text evidence="1">The sequence shown here is derived from an EMBL/GenBank/DDBJ whole genome shotgun (WGS) entry which is preliminary data.</text>
</comment>